<dbReference type="PANTHER" id="PTHR20883">
    <property type="entry name" value="PHYTANOYL-COA DIOXYGENASE DOMAIN CONTAINING 1"/>
    <property type="match status" value="1"/>
</dbReference>
<name>A0A381YXA3_9ZZZZ</name>
<sequence length="247" mass="27384">MNRKETFEQDGFVAVPGFCDAGGLRTIEAELSRFIAERVPALPAEHVFYEDKADAATLKQIQRLHEYDQFFGEFFEGKPRRLAGALLGEAVVGKNLQYFNKPPALGQATPPHQDGFYFMLKPCRALTMWMALDVVDEENGCVRYVRGSHRVGMRPHGRTETLGFSQGITDFGQAADSRNEVACPAQPGDLLAHHALTIHRADANTSETRSRRALGFIYYGESACENVQAHEAYQSLLATEMSVAGKI</sequence>
<dbReference type="EMBL" id="UINC01019183">
    <property type="protein sequence ID" value="SVA81107.1"/>
    <property type="molecule type" value="Genomic_DNA"/>
</dbReference>
<proteinExistence type="predicted"/>
<accession>A0A381YXA3</accession>
<reference evidence="1" key="1">
    <citation type="submission" date="2018-05" db="EMBL/GenBank/DDBJ databases">
        <authorList>
            <person name="Lanie J.A."/>
            <person name="Ng W.-L."/>
            <person name="Kazmierczak K.M."/>
            <person name="Andrzejewski T.M."/>
            <person name="Davidsen T.M."/>
            <person name="Wayne K.J."/>
            <person name="Tettelin H."/>
            <person name="Glass J.I."/>
            <person name="Rusch D."/>
            <person name="Podicherti R."/>
            <person name="Tsui H.-C.T."/>
            <person name="Winkler M.E."/>
        </authorList>
    </citation>
    <scope>NUCLEOTIDE SEQUENCE</scope>
</reference>
<dbReference type="Pfam" id="PF05721">
    <property type="entry name" value="PhyH"/>
    <property type="match status" value="1"/>
</dbReference>
<protein>
    <recommendedName>
        <fullName evidence="2">Fe2OG dioxygenase domain-containing protein</fullName>
    </recommendedName>
</protein>
<dbReference type="AlphaFoldDB" id="A0A381YXA3"/>
<evidence type="ECO:0008006" key="2">
    <source>
        <dbReference type="Google" id="ProtNLM"/>
    </source>
</evidence>
<organism evidence="1">
    <name type="scientific">marine metagenome</name>
    <dbReference type="NCBI Taxonomy" id="408172"/>
    <lineage>
        <taxon>unclassified sequences</taxon>
        <taxon>metagenomes</taxon>
        <taxon>ecological metagenomes</taxon>
    </lineage>
</organism>
<dbReference type="PANTHER" id="PTHR20883:SF46">
    <property type="entry name" value="PHYTANOYL-COA HYDROXYLASE"/>
    <property type="match status" value="1"/>
</dbReference>
<dbReference type="InterPro" id="IPR008775">
    <property type="entry name" value="Phytyl_CoA_dOase-like"/>
</dbReference>
<dbReference type="SUPFAM" id="SSF51197">
    <property type="entry name" value="Clavaminate synthase-like"/>
    <property type="match status" value="1"/>
</dbReference>
<dbReference type="Gene3D" id="2.60.120.620">
    <property type="entry name" value="q2cbj1_9rhob like domain"/>
    <property type="match status" value="1"/>
</dbReference>
<gene>
    <name evidence="1" type="ORF">METZ01_LOCUS133961</name>
</gene>
<evidence type="ECO:0000313" key="1">
    <source>
        <dbReference type="EMBL" id="SVA81107.1"/>
    </source>
</evidence>